<dbReference type="AlphaFoldDB" id="A0A553PL70"/>
<gene>
    <name evidence="12" type="ORF">TCAL_07847</name>
</gene>
<evidence type="ECO:0000256" key="10">
    <source>
        <dbReference type="ARBA" id="ARBA00023303"/>
    </source>
</evidence>
<dbReference type="GO" id="GO:0015252">
    <property type="term" value="F:proton channel activity"/>
    <property type="evidence" value="ECO:0007669"/>
    <property type="project" value="InterPro"/>
</dbReference>
<keyword evidence="9 11" id="KW-0472">Membrane</keyword>
<dbReference type="OMA" id="HFIVCNS"/>
<accession>A0A553PL70</accession>
<name>A0A553PL70_TIGCA</name>
<comment type="caution">
    <text evidence="12">The sequence shown here is derived from an EMBL/GenBank/DDBJ whole genome shotgun (WGS) entry which is preliminary data.</text>
</comment>
<keyword evidence="7 11" id="KW-1133">Transmembrane helix</keyword>
<proteinExistence type="inferred from homology"/>
<keyword evidence="4" id="KW-1003">Cell membrane</keyword>
<feature type="transmembrane region" description="Helical" evidence="11">
    <location>
        <begin position="371"/>
        <end position="390"/>
    </location>
</feature>
<dbReference type="PANTHER" id="PTHR21522:SF62">
    <property type="entry name" value="OTOPETRIN-LIKE A, ISOFORM C"/>
    <property type="match status" value="1"/>
</dbReference>
<dbReference type="Pfam" id="PF03189">
    <property type="entry name" value="Otopetrin"/>
    <property type="match status" value="1"/>
</dbReference>
<evidence type="ECO:0000256" key="4">
    <source>
        <dbReference type="ARBA" id="ARBA00022475"/>
    </source>
</evidence>
<keyword evidence="8" id="KW-0406">Ion transport</keyword>
<evidence type="ECO:0000256" key="5">
    <source>
        <dbReference type="ARBA" id="ARBA00022692"/>
    </source>
</evidence>
<keyword evidence="3" id="KW-0813">Transport</keyword>
<keyword evidence="5 11" id="KW-0812">Transmembrane</keyword>
<feature type="transmembrane region" description="Helical" evidence="11">
    <location>
        <begin position="331"/>
        <end position="350"/>
    </location>
</feature>
<dbReference type="Proteomes" id="UP000318571">
    <property type="component" value="Chromosome 11"/>
</dbReference>
<feature type="transmembrane region" description="Helical" evidence="11">
    <location>
        <begin position="446"/>
        <end position="463"/>
    </location>
</feature>
<feature type="transmembrane region" description="Helical" evidence="11">
    <location>
        <begin position="52"/>
        <end position="70"/>
    </location>
</feature>
<dbReference type="EMBL" id="VCGU01000003">
    <property type="protein sequence ID" value="TRY78409.1"/>
    <property type="molecule type" value="Genomic_DNA"/>
</dbReference>
<keyword evidence="13" id="KW-1185">Reference proteome</keyword>
<evidence type="ECO:0000256" key="6">
    <source>
        <dbReference type="ARBA" id="ARBA00022781"/>
    </source>
</evidence>
<reference evidence="12 13" key="1">
    <citation type="journal article" date="2018" name="Nat. Ecol. Evol.">
        <title>Genomic signatures of mitonuclear coevolution across populations of Tigriopus californicus.</title>
        <authorList>
            <person name="Barreto F.S."/>
            <person name="Watson E.T."/>
            <person name="Lima T.G."/>
            <person name="Willett C.S."/>
            <person name="Edmands S."/>
            <person name="Li W."/>
            <person name="Burton R.S."/>
        </authorList>
    </citation>
    <scope>NUCLEOTIDE SEQUENCE [LARGE SCALE GENOMIC DNA]</scope>
    <source>
        <strain evidence="12 13">San Diego</strain>
    </source>
</reference>
<feature type="transmembrane region" description="Helical" evidence="11">
    <location>
        <begin position="132"/>
        <end position="158"/>
    </location>
</feature>
<evidence type="ECO:0000256" key="9">
    <source>
        <dbReference type="ARBA" id="ARBA00023136"/>
    </source>
</evidence>
<evidence type="ECO:0000256" key="2">
    <source>
        <dbReference type="ARBA" id="ARBA00006513"/>
    </source>
</evidence>
<keyword evidence="10" id="KW-0407">Ion channel</keyword>
<feature type="transmembrane region" description="Helical" evidence="11">
    <location>
        <begin position="514"/>
        <end position="536"/>
    </location>
</feature>
<feature type="transmembrane region" description="Helical" evidence="11">
    <location>
        <begin position="483"/>
        <end position="502"/>
    </location>
</feature>
<dbReference type="InterPro" id="IPR004878">
    <property type="entry name" value="Otopetrin"/>
</dbReference>
<feature type="transmembrane region" description="Helical" evidence="11">
    <location>
        <begin position="410"/>
        <end position="434"/>
    </location>
</feature>
<evidence type="ECO:0000313" key="13">
    <source>
        <dbReference type="Proteomes" id="UP000318571"/>
    </source>
</evidence>
<comment type="subcellular location">
    <subcellularLocation>
        <location evidence="1">Cell membrane</location>
        <topology evidence="1">Multi-pass membrane protein</topology>
    </subcellularLocation>
</comment>
<feature type="transmembrane region" description="Helical" evidence="11">
    <location>
        <begin position="178"/>
        <end position="205"/>
    </location>
</feature>
<evidence type="ECO:0000256" key="3">
    <source>
        <dbReference type="ARBA" id="ARBA00022448"/>
    </source>
</evidence>
<dbReference type="PANTHER" id="PTHR21522">
    <property type="entry name" value="PROTON CHANNEL OTOP"/>
    <property type="match status" value="1"/>
</dbReference>
<evidence type="ECO:0000256" key="8">
    <source>
        <dbReference type="ARBA" id="ARBA00023065"/>
    </source>
</evidence>
<feature type="transmembrane region" description="Helical" evidence="11">
    <location>
        <begin position="271"/>
        <end position="291"/>
    </location>
</feature>
<keyword evidence="6" id="KW-0375">Hydrogen ion transport</keyword>
<evidence type="ECO:0000256" key="7">
    <source>
        <dbReference type="ARBA" id="ARBA00022989"/>
    </source>
</evidence>
<organism evidence="12 13">
    <name type="scientific">Tigriopus californicus</name>
    <name type="common">Marine copepod</name>
    <dbReference type="NCBI Taxonomy" id="6832"/>
    <lineage>
        <taxon>Eukaryota</taxon>
        <taxon>Metazoa</taxon>
        <taxon>Ecdysozoa</taxon>
        <taxon>Arthropoda</taxon>
        <taxon>Crustacea</taxon>
        <taxon>Multicrustacea</taxon>
        <taxon>Hexanauplia</taxon>
        <taxon>Copepoda</taxon>
        <taxon>Harpacticoida</taxon>
        <taxon>Harpacticidae</taxon>
        <taxon>Tigriopus</taxon>
    </lineage>
</organism>
<evidence type="ECO:0000313" key="12">
    <source>
        <dbReference type="EMBL" id="TRY78409.1"/>
    </source>
</evidence>
<feature type="transmembrane region" description="Helical" evidence="11">
    <location>
        <begin position="90"/>
        <end position="111"/>
    </location>
</feature>
<evidence type="ECO:0000256" key="1">
    <source>
        <dbReference type="ARBA" id="ARBA00004651"/>
    </source>
</evidence>
<evidence type="ECO:0008006" key="14">
    <source>
        <dbReference type="Google" id="ProtNLM"/>
    </source>
</evidence>
<dbReference type="GO" id="GO:0005886">
    <property type="term" value="C:plasma membrane"/>
    <property type="evidence" value="ECO:0007669"/>
    <property type="project" value="UniProtKB-SubCell"/>
</dbReference>
<sequence>MAFPTSRSTPNFGTSHRNHSKISLHALHLQATRFVEEAPVFTHKSLSSIHSAFSSLYAMVLVTLFLAFSYTEVVTFPRFHHYLENYGFYIYLYGVADLFFIYVLSIAIWSERKKTVLDNLRIVLNHKSHGCLPARIGIIFFGCGTLIYLILELIAFFMTQSSLQCYHSTDGANSILGILFVLLQACLIFMFGTMHVVATNIIVWIHSIISESLYEFEEAEDHRLESVPTNVTNMGCDFLGERLKGVYDLNHRCEKNKVNIIGYALSKMEHFLYPFIIEFALIGASVFFVMWRHIGRHSHPSVEQPHLDVKIHRPRPLEFIKRTAWDHSLKGAVAGIFILFLAVLNLVLFFNAEGAEHNNSQAEYFSKLTKILINVCGILALVIGIWQIQFLEDIENIDKAEAENRNLDTALLRFTSFFAYLYQCFTIITGIFNANANGFPVQLHDLNAIIAAIQITLQLVFIFDLRWKKLPQNDSDTKPGRQVAIFMFFFNIGMWLVFTFEIQKVRSSLVEAHFYGFMPWVIIQRVTLPLTIFFRFHSAVVNIEMWKNIYNVHPASQHE</sequence>
<protein>
    <recommendedName>
        <fullName evidence="14">Otopetrin</fullName>
    </recommendedName>
</protein>
<comment type="similarity">
    <text evidence="2">Belongs to the otopetrin family.</text>
</comment>
<evidence type="ECO:0000256" key="11">
    <source>
        <dbReference type="SAM" id="Phobius"/>
    </source>
</evidence>